<evidence type="ECO:0000256" key="5">
    <source>
        <dbReference type="SAM" id="Phobius"/>
    </source>
</evidence>
<keyword evidence="5" id="KW-0472">Membrane</keyword>
<dbReference type="AlphaFoldDB" id="A0A9P0F7Y8"/>
<dbReference type="InterPro" id="IPR013083">
    <property type="entry name" value="Znf_RING/FYVE/PHD"/>
</dbReference>
<feature type="compositionally biased region" description="Basic and acidic residues" evidence="4">
    <location>
        <begin position="36"/>
        <end position="45"/>
    </location>
</feature>
<accession>A0A9P0F7Y8</accession>
<dbReference type="Proteomes" id="UP001152759">
    <property type="component" value="Chromosome 7"/>
</dbReference>
<evidence type="ECO:0000256" key="1">
    <source>
        <dbReference type="ARBA" id="ARBA00022771"/>
    </source>
</evidence>
<gene>
    <name evidence="7" type="ORF">BEMITA_LOCUS11884</name>
</gene>
<protein>
    <recommendedName>
        <fullName evidence="6">RING-type domain-containing protein</fullName>
    </recommendedName>
</protein>
<keyword evidence="1 3" id="KW-0479">Metal-binding</keyword>
<dbReference type="EMBL" id="OU963868">
    <property type="protein sequence ID" value="CAH0393489.1"/>
    <property type="molecule type" value="Genomic_DNA"/>
</dbReference>
<keyword evidence="5" id="KW-1133">Transmembrane helix</keyword>
<dbReference type="InterPro" id="IPR001841">
    <property type="entry name" value="Znf_RING"/>
</dbReference>
<keyword evidence="5" id="KW-0812">Transmembrane</keyword>
<reference evidence="7" key="1">
    <citation type="submission" date="2021-12" db="EMBL/GenBank/DDBJ databases">
        <authorList>
            <person name="King R."/>
        </authorList>
    </citation>
    <scope>NUCLEOTIDE SEQUENCE</scope>
</reference>
<dbReference type="GO" id="GO:0008270">
    <property type="term" value="F:zinc ion binding"/>
    <property type="evidence" value="ECO:0007669"/>
    <property type="project" value="UniProtKB-KW"/>
</dbReference>
<keyword evidence="2" id="KW-0862">Zinc</keyword>
<dbReference type="Gene3D" id="3.30.40.10">
    <property type="entry name" value="Zinc/RING finger domain, C3HC4 (zinc finger)"/>
    <property type="match status" value="1"/>
</dbReference>
<evidence type="ECO:0000256" key="3">
    <source>
        <dbReference type="PROSITE-ProRule" id="PRU00175"/>
    </source>
</evidence>
<dbReference type="KEGG" id="btab:109031408"/>
<dbReference type="SUPFAM" id="SSF57850">
    <property type="entry name" value="RING/U-box"/>
    <property type="match status" value="1"/>
</dbReference>
<keyword evidence="8" id="KW-1185">Reference proteome</keyword>
<feature type="region of interest" description="Disordered" evidence="4">
    <location>
        <begin position="36"/>
        <end position="55"/>
    </location>
</feature>
<name>A0A9P0F7Y8_BEMTA</name>
<evidence type="ECO:0000313" key="8">
    <source>
        <dbReference type="Proteomes" id="UP001152759"/>
    </source>
</evidence>
<feature type="transmembrane region" description="Helical" evidence="5">
    <location>
        <begin position="6"/>
        <end position="26"/>
    </location>
</feature>
<dbReference type="PROSITE" id="PS50089">
    <property type="entry name" value="ZF_RING_2"/>
    <property type="match status" value="1"/>
</dbReference>
<evidence type="ECO:0000313" key="7">
    <source>
        <dbReference type="EMBL" id="CAH0393489.1"/>
    </source>
</evidence>
<proteinExistence type="predicted"/>
<evidence type="ECO:0000259" key="6">
    <source>
        <dbReference type="PROSITE" id="PS50089"/>
    </source>
</evidence>
<dbReference type="Pfam" id="PF13639">
    <property type="entry name" value="zf-RING_2"/>
    <property type="match status" value="1"/>
</dbReference>
<evidence type="ECO:0000256" key="4">
    <source>
        <dbReference type="SAM" id="MobiDB-lite"/>
    </source>
</evidence>
<evidence type="ECO:0000256" key="2">
    <source>
        <dbReference type="ARBA" id="ARBA00022833"/>
    </source>
</evidence>
<organism evidence="7 8">
    <name type="scientific">Bemisia tabaci</name>
    <name type="common">Sweetpotato whitefly</name>
    <name type="synonym">Aleurodes tabaci</name>
    <dbReference type="NCBI Taxonomy" id="7038"/>
    <lineage>
        <taxon>Eukaryota</taxon>
        <taxon>Metazoa</taxon>
        <taxon>Ecdysozoa</taxon>
        <taxon>Arthropoda</taxon>
        <taxon>Hexapoda</taxon>
        <taxon>Insecta</taxon>
        <taxon>Pterygota</taxon>
        <taxon>Neoptera</taxon>
        <taxon>Paraneoptera</taxon>
        <taxon>Hemiptera</taxon>
        <taxon>Sternorrhyncha</taxon>
        <taxon>Aleyrodoidea</taxon>
        <taxon>Aleyrodidae</taxon>
        <taxon>Aleyrodinae</taxon>
        <taxon>Bemisia</taxon>
    </lineage>
</organism>
<keyword evidence="1 3" id="KW-0863">Zinc-finger</keyword>
<sequence length="110" mass="12755">MPPTSLVNIIALGLVGVVAYGIFTFFNSYSSDYQLENRHRSDRSSQRKAPPSRKDNTCFCEDDRVTNCTLMICGHRFHKECLKQWAEERSPPDCPFDREEFNFQLDVKSD</sequence>
<feature type="domain" description="RING-type" evidence="6">
    <location>
        <begin position="60"/>
        <end position="98"/>
    </location>
</feature>